<dbReference type="AlphaFoldDB" id="A0A4D4J5N2"/>
<dbReference type="Proteomes" id="UP000298860">
    <property type="component" value="Unassembled WGS sequence"/>
</dbReference>
<dbReference type="EMBL" id="BJFL01000003">
    <property type="protein sequence ID" value="GDY29273.1"/>
    <property type="molecule type" value="Genomic_DNA"/>
</dbReference>
<evidence type="ECO:0000313" key="3">
    <source>
        <dbReference type="Proteomes" id="UP000298860"/>
    </source>
</evidence>
<reference evidence="3" key="1">
    <citation type="submission" date="2019-04" db="EMBL/GenBank/DDBJ databases">
        <title>Draft genome sequence of Pseudonocardiaceae bacterium SL3-2-4.</title>
        <authorList>
            <person name="Ningsih F."/>
            <person name="Yokota A."/>
            <person name="Sakai Y."/>
            <person name="Nanatani K."/>
            <person name="Yabe S."/>
            <person name="Oetari A."/>
            <person name="Sjamsuridzal W."/>
        </authorList>
    </citation>
    <scope>NUCLEOTIDE SEQUENCE [LARGE SCALE GENOMIC DNA]</scope>
    <source>
        <strain evidence="3">SL3-2-4</strain>
    </source>
</reference>
<comment type="caution">
    <text evidence="2">The sequence shown here is derived from an EMBL/GenBank/DDBJ whole genome shotgun (WGS) entry which is preliminary data.</text>
</comment>
<sequence length="81" mass="8469">MADNTGSTDNDRLERRRTSLRAPDPITLVAGVLTLGVSGYVLTDGALGIPSTDPKWLLAGAALLIGLLLLAGSLRGGRRNR</sequence>
<protein>
    <submittedName>
        <fullName evidence="2">Uncharacterized protein</fullName>
    </submittedName>
</protein>
<gene>
    <name evidence="2" type="ORF">GTS_09060</name>
</gene>
<accession>A0A4D4J5N2</accession>
<keyword evidence="1" id="KW-1133">Transmembrane helix</keyword>
<name>A0A4D4J5N2_9PSEU</name>
<keyword evidence="3" id="KW-1185">Reference proteome</keyword>
<proteinExistence type="predicted"/>
<keyword evidence="1" id="KW-0812">Transmembrane</keyword>
<keyword evidence="1" id="KW-0472">Membrane</keyword>
<organism evidence="2 3">
    <name type="scientific">Gandjariella thermophila</name>
    <dbReference type="NCBI Taxonomy" id="1931992"/>
    <lineage>
        <taxon>Bacteria</taxon>
        <taxon>Bacillati</taxon>
        <taxon>Actinomycetota</taxon>
        <taxon>Actinomycetes</taxon>
        <taxon>Pseudonocardiales</taxon>
        <taxon>Pseudonocardiaceae</taxon>
        <taxon>Gandjariella</taxon>
    </lineage>
</organism>
<evidence type="ECO:0000256" key="1">
    <source>
        <dbReference type="SAM" id="Phobius"/>
    </source>
</evidence>
<feature type="transmembrane region" description="Helical" evidence="1">
    <location>
        <begin position="25"/>
        <end position="43"/>
    </location>
</feature>
<dbReference type="RefSeq" id="WP_225978091.1">
    <property type="nucleotide sequence ID" value="NZ_BJFL01000003.1"/>
</dbReference>
<feature type="transmembrane region" description="Helical" evidence="1">
    <location>
        <begin position="55"/>
        <end position="74"/>
    </location>
</feature>
<evidence type="ECO:0000313" key="2">
    <source>
        <dbReference type="EMBL" id="GDY29273.1"/>
    </source>
</evidence>